<sequence>MVLKDSLYKVCSPLFLPGLISLGLLILLLLRSILRAVLSSLRALPGPFLARFSRLWYLHWVWHGNFQKINLELHKRYGGIVRIAPNEYSIDDPEALKTIYGQGTNFTKSTWYFASGNPTTHTTPDLFTDRDPKRHAANRRKTASLYSMTTLLRMEPCVVECTALIVERFREFALSGASFNMHYWLQCYAFDLIGLITVSKRFGFLDSGSDPEGLFPSLHSYLTYSANVGIYPEVHPILFRFLMYFGGGGMLHLASFTSTQIQERLEKNRIGTAVEKKPGSGDDFLARVLKMHEEDPEKFTAMDVFLTCLSNVVAGSDTTSITLSAILWYLLKVPETLDKLQNEIDGMATKGQISDPVTFQEAQKMPYLQAVIKEALRMHPATGLPMGRVVPEGGAVISGTYFPKGTVVGINSWVAHNNTTVFGGDAGVFRPERWLESEERSQKMERYYIPFGHGSRTCIGKNISLMEISKLIPQLVRMFDLELVSPEAELEIENIWFVKPKNFFCRVSTRKY</sequence>
<keyword evidence="3 4" id="KW-0408">Iron</keyword>
<dbReference type="FunFam" id="1.10.630.10:FF:000050">
    <property type="entry name" value="Cytochrome P450 monooxygenase"/>
    <property type="match status" value="1"/>
</dbReference>
<evidence type="ECO:0000256" key="5">
    <source>
        <dbReference type="RuleBase" id="RU000461"/>
    </source>
</evidence>
<feature type="transmembrane region" description="Helical" evidence="6">
    <location>
        <begin position="14"/>
        <end position="34"/>
    </location>
</feature>
<evidence type="ECO:0000313" key="8">
    <source>
        <dbReference type="Proteomes" id="UP000250140"/>
    </source>
</evidence>
<dbReference type="GO" id="GO:0004497">
    <property type="term" value="F:monooxygenase activity"/>
    <property type="evidence" value="ECO:0007669"/>
    <property type="project" value="UniProtKB-KW"/>
</dbReference>
<name>A0A8E2F434_9PEZI</name>
<protein>
    <submittedName>
        <fullName evidence="7">Cytochrome P450</fullName>
    </submittedName>
</protein>
<keyword evidence="5" id="KW-0560">Oxidoreductase</keyword>
<keyword evidence="8" id="KW-1185">Reference proteome</keyword>
<proteinExistence type="inferred from homology"/>
<evidence type="ECO:0000313" key="7">
    <source>
        <dbReference type="EMBL" id="OCL10231.1"/>
    </source>
</evidence>
<dbReference type="PROSITE" id="PS00086">
    <property type="entry name" value="CYTOCHROME_P450"/>
    <property type="match status" value="1"/>
</dbReference>
<keyword evidence="2 4" id="KW-0479">Metal-binding</keyword>
<dbReference type="GO" id="GO:0016705">
    <property type="term" value="F:oxidoreductase activity, acting on paired donors, with incorporation or reduction of molecular oxygen"/>
    <property type="evidence" value="ECO:0007669"/>
    <property type="project" value="InterPro"/>
</dbReference>
<dbReference type="InterPro" id="IPR050121">
    <property type="entry name" value="Cytochrome_P450_monoxygenase"/>
</dbReference>
<dbReference type="GO" id="GO:0020037">
    <property type="term" value="F:heme binding"/>
    <property type="evidence" value="ECO:0007669"/>
    <property type="project" value="InterPro"/>
</dbReference>
<dbReference type="Proteomes" id="UP000250140">
    <property type="component" value="Unassembled WGS sequence"/>
</dbReference>
<dbReference type="AlphaFoldDB" id="A0A8E2F434"/>
<accession>A0A8E2F434</accession>
<dbReference type="EMBL" id="KV749285">
    <property type="protein sequence ID" value="OCL10231.1"/>
    <property type="molecule type" value="Genomic_DNA"/>
</dbReference>
<dbReference type="GO" id="GO:0005506">
    <property type="term" value="F:iron ion binding"/>
    <property type="evidence" value="ECO:0007669"/>
    <property type="project" value="InterPro"/>
</dbReference>
<dbReference type="CDD" id="cd11060">
    <property type="entry name" value="CYP57A1-like"/>
    <property type="match status" value="1"/>
</dbReference>
<comment type="similarity">
    <text evidence="5">Belongs to the cytochrome P450 family.</text>
</comment>
<dbReference type="InterPro" id="IPR001128">
    <property type="entry name" value="Cyt_P450"/>
</dbReference>
<evidence type="ECO:0000256" key="3">
    <source>
        <dbReference type="ARBA" id="ARBA00023004"/>
    </source>
</evidence>
<dbReference type="PANTHER" id="PTHR24305">
    <property type="entry name" value="CYTOCHROME P450"/>
    <property type="match status" value="1"/>
</dbReference>
<keyword evidence="6" id="KW-0472">Membrane</keyword>
<evidence type="ECO:0000256" key="2">
    <source>
        <dbReference type="ARBA" id="ARBA00022723"/>
    </source>
</evidence>
<evidence type="ECO:0000256" key="6">
    <source>
        <dbReference type="SAM" id="Phobius"/>
    </source>
</evidence>
<dbReference type="Gene3D" id="1.10.630.10">
    <property type="entry name" value="Cytochrome P450"/>
    <property type="match status" value="1"/>
</dbReference>
<dbReference type="PANTHER" id="PTHR24305:SF190">
    <property type="entry name" value="P450, PUTATIVE (EUROFUNG)-RELATED"/>
    <property type="match status" value="1"/>
</dbReference>
<dbReference type="InterPro" id="IPR002401">
    <property type="entry name" value="Cyt_P450_E_grp-I"/>
</dbReference>
<keyword evidence="6" id="KW-0812">Transmembrane</keyword>
<evidence type="ECO:0000256" key="4">
    <source>
        <dbReference type="PIRSR" id="PIRSR602401-1"/>
    </source>
</evidence>
<dbReference type="SUPFAM" id="SSF48264">
    <property type="entry name" value="Cytochrome P450"/>
    <property type="match status" value="1"/>
</dbReference>
<dbReference type="PRINTS" id="PR00385">
    <property type="entry name" value="P450"/>
</dbReference>
<dbReference type="InterPro" id="IPR036396">
    <property type="entry name" value="Cyt_P450_sf"/>
</dbReference>
<dbReference type="Pfam" id="PF00067">
    <property type="entry name" value="p450"/>
    <property type="match status" value="1"/>
</dbReference>
<dbReference type="OrthoDB" id="3934656at2759"/>
<comment type="cofactor">
    <cofactor evidence="1 4">
        <name>heme</name>
        <dbReference type="ChEBI" id="CHEBI:30413"/>
    </cofactor>
</comment>
<gene>
    <name evidence="7" type="ORF">AOQ84DRAFT_402229</name>
</gene>
<evidence type="ECO:0000256" key="1">
    <source>
        <dbReference type="ARBA" id="ARBA00001971"/>
    </source>
</evidence>
<organism evidence="7 8">
    <name type="scientific">Glonium stellatum</name>
    <dbReference type="NCBI Taxonomy" id="574774"/>
    <lineage>
        <taxon>Eukaryota</taxon>
        <taxon>Fungi</taxon>
        <taxon>Dikarya</taxon>
        <taxon>Ascomycota</taxon>
        <taxon>Pezizomycotina</taxon>
        <taxon>Dothideomycetes</taxon>
        <taxon>Pleosporomycetidae</taxon>
        <taxon>Gloniales</taxon>
        <taxon>Gloniaceae</taxon>
        <taxon>Glonium</taxon>
    </lineage>
</organism>
<keyword evidence="4 5" id="KW-0349">Heme</keyword>
<dbReference type="InterPro" id="IPR017972">
    <property type="entry name" value="Cyt_P450_CS"/>
</dbReference>
<reference evidence="7 8" key="1">
    <citation type="journal article" date="2016" name="Nat. Commun.">
        <title>Ectomycorrhizal ecology is imprinted in the genome of the dominant symbiotic fungus Cenococcum geophilum.</title>
        <authorList>
            <consortium name="DOE Joint Genome Institute"/>
            <person name="Peter M."/>
            <person name="Kohler A."/>
            <person name="Ohm R.A."/>
            <person name="Kuo A."/>
            <person name="Krutzmann J."/>
            <person name="Morin E."/>
            <person name="Arend M."/>
            <person name="Barry K.W."/>
            <person name="Binder M."/>
            <person name="Choi C."/>
            <person name="Clum A."/>
            <person name="Copeland A."/>
            <person name="Grisel N."/>
            <person name="Haridas S."/>
            <person name="Kipfer T."/>
            <person name="LaButti K."/>
            <person name="Lindquist E."/>
            <person name="Lipzen A."/>
            <person name="Maire R."/>
            <person name="Meier B."/>
            <person name="Mihaltcheva S."/>
            <person name="Molinier V."/>
            <person name="Murat C."/>
            <person name="Poggeler S."/>
            <person name="Quandt C.A."/>
            <person name="Sperisen C."/>
            <person name="Tritt A."/>
            <person name="Tisserant E."/>
            <person name="Crous P.W."/>
            <person name="Henrissat B."/>
            <person name="Nehls U."/>
            <person name="Egli S."/>
            <person name="Spatafora J.W."/>
            <person name="Grigoriev I.V."/>
            <person name="Martin F.M."/>
        </authorList>
    </citation>
    <scope>NUCLEOTIDE SEQUENCE [LARGE SCALE GENOMIC DNA]</scope>
    <source>
        <strain evidence="7 8">CBS 207.34</strain>
    </source>
</reference>
<feature type="binding site" description="axial binding residue" evidence="4">
    <location>
        <position position="458"/>
    </location>
    <ligand>
        <name>heme</name>
        <dbReference type="ChEBI" id="CHEBI:30413"/>
    </ligand>
    <ligandPart>
        <name>Fe</name>
        <dbReference type="ChEBI" id="CHEBI:18248"/>
    </ligandPart>
</feature>
<dbReference type="PRINTS" id="PR00463">
    <property type="entry name" value="EP450I"/>
</dbReference>
<keyword evidence="5" id="KW-0503">Monooxygenase</keyword>
<keyword evidence="6" id="KW-1133">Transmembrane helix</keyword>